<dbReference type="InterPro" id="IPR023753">
    <property type="entry name" value="FAD/NAD-binding_dom"/>
</dbReference>
<evidence type="ECO:0000313" key="7">
    <source>
        <dbReference type="EMBL" id="KAD3720571.1"/>
    </source>
</evidence>
<evidence type="ECO:0000256" key="2">
    <source>
        <dbReference type="ARBA" id="ARBA00022630"/>
    </source>
</evidence>
<dbReference type="GO" id="GO:0005737">
    <property type="term" value="C:cytoplasm"/>
    <property type="evidence" value="ECO:0007669"/>
    <property type="project" value="TreeGrafter"/>
</dbReference>
<feature type="domain" description="FAD/NAD(P)-binding" evidence="5">
    <location>
        <begin position="4"/>
        <end position="302"/>
    </location>
</feature>
<dbReference type="PRINTS" id="PR00411">
    <property type="entry name" value="PNDRDTASEI"/>
</dbReference>
<evidence type="ECO:0000256" key="3">
    <source>
        <dbReference type="ARBA" id="ARBA00022827"/>
    </source>
</evidence>
<comment type="caution">
    <text evidence="7">The sequence shown here is derived from an EMBL/GenBank/DDBJ whole genome shotgun (WGS) entry which is preliminary data.</text>
</comment>
<dbReference type="PANTHER" id="PTHR43557">
    <property type="entry name" value="APOPTOSIS-INDUCING FACTOR 1"/>
    <property type="match status" value="1"/>
</dbReference>
<proteinExistence type="predicted"/>
<dbReference type="Pfam" id="PF14759">
    <property type="entry name" value="Reductase_C"/>
    <property type="match status" value="1"/>
</dbReference>
<dbReference type="Gene3D" id="3.50.50.60">
    <property type="entry name" value="FAD/NAD(P)-binding domain"/>
    <property type="match status" value="2"/>
</dbReference>
<name>A0A5N6MQ95_9MICC</name>
<dbReference type="RefSeq" id="WP_152271942.1">
    <property type="nucleotide sequence ID" value="NZ_VTFX01000003.1"/>
</dbReference>
<keyword evidence="8" id="KW-1185">Reference proteome</keyword>
<dbReference type="EMBL" id="VTFX01000003">
    <property type="protein sequence ID" value="KAD3720571.1"/>
    <property type="molecule type" value="Genomic_DNA"/>
</dbReference>
<dbReference type="AlphaFoldDB" id="A0A5N6MQ95"/>
<dbReference type="PRINTS" id="PR00368">
    <property type="entry name" value="FADPNR"/>
</dbReference>
<dbReference type="GO" id="GO:0016651">
    <property type="term" value="F:oxidoreductase activity, acting on NAD(P)H"/>
    <property type="evidence" value="ECO:0007669"/>
    <property type="project" value="TreeGrafter"/>
</dbReference>
<dbReference type="Proteomes" id="UP000326852">
    <property type="component" value="Unassembled WGS sequence"/>
</dbReference>
<keyword evidence="2" id="KW-0285">Flavoprotein</keyword>
<accession>A0A5N6MQ95</accession>
<gene>
    <name evidence="7" type="ORF">GD627_07100</name>
</gene>
<dbReference type="Pfam" id="PF07992">
    <property type="entry name" value="Pyr_redox_2"/>
    <property type="match status" value="1"/>
</dbReference>
<comment type="cofactor">
    <cofactor evidence="1">
        <name>FAD</name>
        <dbReference type="ChEBI" id="CHEBI:57692"/>
    </cofactor>
</comment>
<dbReference type="SUPFAM" id="SSF55424">
    <property type="entry name" value="FAD/NAD-linked reductases, dimerisation (C-terminal) domain"/>
    <property type="match status" value="1"/>
</dbReference>
<dbReference type="InterPro" id="IPR028202">
    <property type="entry name" value="Reductase_C"/>
</dbReference>
<evidence type="ECO:0000256" key="4">
    <source>
        <dbReference type="ARBA" id="ARBA00023002"/>
    </source>
</evidence>
<sequence length="411" mass="43714">MNAVAIIGGGQAGIQAAASLRQEGYAGALTVIAAESGIPYQRPPLSKEFMKPEQEGNVLSLREPEFYADHGIDLLTGVRAEIIDRAAHSVVLDNADRVSYDRLVLATGTRNRQLSCAGSELPGIHGLRELRDAMTLQEELRTARNVVVIGAGFIGLEFATAALAFGVSVTVLEFAPRPMGRALTPVMSEWFAAELRSMGIDLRLNEGIREFTSGPDGRVAAAVSTTGDTYAADLVVVGIGVIPNVELAEASGLATGNGIVVDETLRSSDPDIFAIGDCASFPSIHSGGMIRLESVQNATDQAKHVAKVLTAGERPYAELPWFYTHQGPLRLQMTGLPGTDEDYVVLGDPGTRRFSVLGFRDGVLAAVESVNMPGHQNIGRRLLTTGPSVTLDQAREPRFDLRQALKATAPA</sequence>
<dbReference type="Gene3D" id="3.30.390.30">
    <property type="match status" value="1"/>
</dbReference>
<evidence type="ECO:0000259" key="5">
    <source>
        <dbReference type="Pfam" id="PF07992"/>
    </source>
</evidence>
<dbReference type="InterPro" id="IPR050446">
    <property type="entry name" value="FAD-oxidoreductase/Apoptosis"/>
</dbReference>
<evidence type="ECO:0000256" key="1">
    <source>
        <dbReference type="ARBA" id="ARBA00001974"/>
    </source>
</evidence>
<keyword evidence="4" id="KW-0560">Oxidoreductase</keyword>
<protein>
    <submittedName>
        <fullName evidence="7">Pyridine nucleotide-disulfide oxidoreductase</fullName>
    </submittedName>
</protein>
<feature type="domain" description="Reductase C-terminal" evidence="6">
    <location>
        <begin position="321"/>
        <end position="404"/>
    </location>
</feature>
<evidence type="ECO:0000259" key="6">
    <source>
        <dbReference type="Pfam" id="PF14759"/>
    </source>
</evidence>
<dbReference type="PANTHER" id="PTHR43557:SF2">
    <property type="entry name" value="RIESKE DOMAIN-CONTAINING PROTEIN-RELATED"/>
    <property type="match status" value="1"/>
</dbReference>
<dbReference type="SUPFAM" id="SSF51905">
    <property type="entry name" value="FAD/NAD(P)-binding domain"/>
    <property type="match status" value="2"/>
</dbReference>
<evidence type="ECO:0000313" key="8">
    <source>
        <dbReference type="Proteomes" id="UP000326852"/>
    </source>
</evidence>
<dbReference type="InterPro" id="IPR036188">
    <property type="entry name" value="FAD/NAD-bd_sf"/>
</dbReference>
<organism evidence="7 8">
    <name type="scientific">Arthrobacter yangruifuii</name>
    <dbReference type="NCBI Taxonomy" id="2606616"/>
    <lineage>
        <taxon>Bacteria</taxon>
        <taxon>Bacillati</taxon>
        <taxon>Actinomycetota</taxon>
        <taxon>Actinomycetes</taxon>
        <taxon>Micrococcales</taxon>
        <taxon>Micrococcaceae</taxon>
        <taxon>Arthrobacter</taxon>
    </lineage>
</organism>
<keyword evidence="3" id="KW-0274">FAD</keyword>
<reference evidence="7 8" key="1">
    <citation type="submission" date="2019-08" db="EMBL/GenBank/DDBJ databases">
        <title>Arthrobacter sp. nov., isolated from plateau pika and Tibetan wild ass.</title>
        <authorList>
            <person name="Ge Y."/>
        </authorList>
    </citation>
    <scope>NUCLEOTIDE SEQUENCE [LARGE SCALE GENOMIC DNA]</scope>
    <source>
        <strain evidence="7 8">785</strain>
    </source>
</reference>
<dbReference type="InterPro" id="IPR016156">
    <property type="entry name" value="FAD/NAD-linked_Rdtase_dimer_sf"/>
</dbReference>